<dbReference type="InterPro" id="IPR000253">
    <property type="entry name" value="FHA_dom"/>
</dbReference>
<dbReference type="PRINTS" id="PR01217">
    <property type="entry name" value="PRICHEXTENSN"/>
</dbReference>
<evidence type="ECO:0000256" key="1">
    <source>
        <dbReference type="ARBA" id="ARBA00022553"/>
    </source>
</evidence>
<dbReference type="InterPro" id="IPR008984">
    <property type="entry name" value="SMAD_FHA_dom_sf"/>
</dbReference>
<name>A0ABT8FGP9_9ACTN</name>
<feature type="compositionally biased region" description="Low complexity" evidence="2">
    <location>
        <begin position="146"/>
        <end position="159"/>
    </location>
</feature>
<dbReference type="Pfam" id="PF00498">
    <property type="entry name" value="FHA"/>
    <property type="match status" value="1"/>
</dbReference>
<feature type="compositionally biased region" description="Acidic residues" evidence="2">
    <location>
        <begin position="174"/>
        <end position="192"/>
    </location>
</feature>
<reference evidence="4" key="1">
    <citation type="submission" date="2023-06" db="EMBL/GenBank/DDBJ databases">
        <title>Draft genome sequence of Nocardioides sp. SOB77.</title>
        <authorList>
            <person name="Zhang G."/>
        </authorList>
    </citation>
    <scope>NUCLEOTIDE SEQUENCE</scope>
    <source>
        <strain evidence="4">SOB77</strain>
    </source>
</reference>
<feature type="domain" description="FHA" evidence="3">
    <location>
        <begin position="306"/>
        <end position="366"/>
    </location>
</feature>
<comment type="caution">
    <text evidence="4">The sequence shown here is derived from an EMBL/GenBank/DDBJ whole genome shotgun (WGS) entry which is preliminary data.</text>
</comment>
<dbReference type="EMBL" id="JAUHJQ010000004">
    <property type="protein sequence ID" value="MDN4173848.1"/>
    <property type="molecule type" value="Genomic_DNA"/>
</dbReference>
<organism evidence="4 5">
    <name type="scientific">Nocardioides oceani</name>
    <dbReference type="NCBI Taxonomy" id="3058369"/>
    <lineage>
        <taxon>Bacteria</taxon>
        <taxon>Bacillati</taxon>
        <taxon>Actinomycetota</taxon>
        <taxon>Actinomycetes</taxon>
        <taxon>Propionibacteriales</taxon>
        <taxon>Nocardioidaceae</taxon>
        <taxon>Nocardioides</taxon>
    </lineage>
</organism>
<dbReference type="PROSITE" id="PS50006">
    <property type="entry name" value="FHA_DOMAIN"/>
    <property type="match status" value="1"/>
</dbReference>
<feature type="compositionally biased region" description="Polar residues" evidence="2">
    <location>
        <begin position="329"/>
        <end position="339"/>
    </location>
</feature>
<feature type="compositionally biased region" description="Pro residues" evidence="2">
    <location>
        <begin position="199"/>
        <end position="249"/>
    </location>
</feature>
<evidence type="ECO:0000313" key="5">
    <source>
        <dbReference type="Proteomes" id="UP001168620"/>
    </source>
</evidence>
<dbReference type="SUPFAM" id="SSF49879">
    <property type="entry name" value="SMAD/FHA domain"/>
    <property type="match status" value="1"/>
</dbReference>
<gene>
    <name evidence="4" type="ORF">QWY28_12875</name>
</gene>
<accession>A0ABT8FGP9</accession>
<dbReference type="Gene3D" id="2.60.200.20">
    <property type="match status" value="1"/>
</dbReference>
<keyword evidence="5" id="KW-1185">Reference proteome</keyword>
<feature type="region of interest" description="Disordered" evidence="2">
    <location>
        <begin position="146"/>
        <end position="287"/>
    </location>
</feature>
<evidence type="ECO:0000256" key="2">
    <source>
        <dbReference type="SAM" id="MobiDB-lite"/>
    </source>
</evidence>
<evidence type="ECO:0000313" key="4">
    <source>
        <dbReference type="EMBL" id="MDN4173848.1"/>
    </source>
</evidence>
<feature type="region of interest" description="Disordered" evidence="2">
    <location>
        <begin position="318"/>
        <end position="347"/>
    </location>
</feature>
<keyword evidence="1" id="KW-0597">Phosphoprotein</keyword>
<evidence type="ECO:0000259" key="3">
    <source>
        <dbReference type="PROSITE" id="PS50006"/>
    </source>
</evidence>
<dbReference type="Proteomes" id="UP001168620">
    <property type="component" value="Unassembled WGS sequence"/>
</dbReference>
<protein>
    <recommendedName>
        <fullName evidence="3">FHA domain-containing protein</fullName>
    </recommendedName>
</protein>
<proteinExistence type="predicted"/>
<sequence length="403" mass="41307">MSEQTTTRSYRPGEWFGVLGAHAIVLLPPGEKARAAALWSLVDDGAGADVLLDALLSDGLRALPTFVLATTADDGATRLLVRGRVRVRVAADGETVEVDGASATTWVERSWVSVEAFSVVLDERPAGPDLLAADGLVRLARLQEPAGAAGTGPVAVPVADEPEFGPEHETELREVDDEPDEPDGPDEPDDEPTAGSPTATPPPASPPPPPSFPPPAVPPPPAPPSSPPPPPPSVPPSVPPPPGPPPAPPASADHDGETRTGALDPTPFQRKPSGIPGQPQAPAVTSRPVARLVISSGETVDVDRAVLVGRAPEARRFTSTEQPRLVTVPSPQQEISSTHLEVRPGSGADHGLAVVTDLGSTNGTVLVQPGLGPEDLQPGVAVQLIPGAVIDLGDGVTIQVAKP</sequence>
<dbReference type="RefSeq" id="WP_300952949.1">
    <property type="nucleotide sequence ID" value="NZ_JAUHJQ010000004.1"/>
</dbReference>